<organism evidence="2 3">
    <name type="scientific">Fuerstiella marisgermanici</name>
    <dbReference type="NCBI Taxonomy" id="1891926"/>
    <lineage>
        <taxon>Bacteria</taxon>
        <taxon>Pseudomonadati</taxon>
        <taxon>Planctomycetota</taxon>
        <taxon>Planctomycetia</taxon>
        <taxon>Planctomycetales</taxon>
        <taxon>Planctomycetaceae</taxon>
        <taxon>Fuerstiella</taxon>
    </lineage>
</organism>
<name>A0A1P8WAS4_9PLAN</name>
<accession>A0A1P8WAS4</accession>
<evidence type="ECO:0000256" key="1">
    <source>
        <dbReference type="SAM" id="MobiDB-lite"/>
    </source>
</evidence>
<evidence type="ECO:0000313" key="2">
    <source>
        <dbReference type="EMBL" id="APZ91134.1"/>
    </source>
</evidence>
<keyword evidence="3" id="KW-1185">Reference proteome</keyword>
<evidence type="ECO:0000313" key="3">
    <source>
        <dbReference type="Proteomes" id="UP000187735"/>
    </source>
</evidence>
<sequence length="66" mass="7189">MLVPLVTRSVSEGSSCDESLAYASGYPKHGRMTKGGAVQLSHQPNHTDDDTFNHDITGFAKNRFHA</sequence>
<gene>
    <name evidence="2" type="ORF">Fuma_00720</name>
</gene>
<dbReference type="Proteomes" id="UP000187735">
    <property type="component" value="Chromosome"/>
</dbReference>
<protein>
    <submittedName>
        <fullName evidence="2">Uncharacterized protein</fullName>
    </submittedName>
</protein>
<proteinExistence type="predicted"/>
<reference evidence="2 3" key="1">
    <citation type="journal article" date="2016" name="Front. Microbiol.">
        <title>Fuerstia marisgermanicae gen. nov., sp. nov., an Unusual Member of the Phylum Planctomycetes from the German Wadden Sea.</title>
        <authorList>
            <person name="Kohn T."/>
            <person name="Heuer A."/>
            <person name="Jogler M."/>
            <person name="Vollmers J."/>
            <person name="Boedeker C."/>
            <person name="Bunk B."/>
            <person name="Rast P."/>
            <person name="Borchert D."/>
            <person name="Glockner I."/>
            <person name="Freese H.M."/>
            <person name="Klenk H.P."/>
            <person name="Overmann J."/>
            <person name="Kaster A.K."/>
            <person name="Rohde M."/>
            <person name="Wiegand S."/>
            <person name="Jogler C."/>
        </authorList>
    </citation>
    <scope>NUCLEOTIDE SEQUENCE [LARGE SCALE GENOMIC DNA]</scope>
    <source>
        <strain evidence="2 3">NH11</strain>
    </source>
</reference>
<feature type="region of interest" description="Disordered" evidence="1">
    <location>
        <begin position="33"/>
        <end position="53"/>
    </location>
</feature>
<dbReference type="KEGG" id="fmr:Fuma_00720"/>
<dbReference type="EMBL" id="CP017641">
    <property type="protein sequence ID" value="APZ91134.1"/>
    <property type="molecule type" value="Genomic_DNA"/>
</dbReference>
<dbReference type="STRING" id="1891926.Fuma_00720"/>
<dbReference type="AlphaFoldDB" id="A0A1P8WAS4"/>